<feature type="compositionally biased region" description="Low complexity" evidence="1">
    <location>
        <begin position="58"/>
        <end position="67"/>
    </location>
</feature>
<feature type="region of interest" description="Disordered" evidence="1">
    <location>
        <begin position="115"/>
        <end position="192"/>
    </location>
</feature>
<evidence type="ECO:0000313" key="2">
    <source>
        <dbReference type="EMBL" id="OWY99727.1"/>
    </source>
</evidence>
<dbReference type="InterPro" id="IPR021109">
    <property type="entry name" value="Peptidase_aspartic_dom_sf"/>
</dbReference>
<feature type="region of interest" description="Disordered" evidence="1">
    <location>
        <begin position="54"/>
        <end position="83"/>
    </location>
</feature>
<feature type="compositionally biased region" description="Polar residues" evidence="1">
    <location>
        <begin position="180"/>
        <end position="190"/>
    </location>
</feature>
<evidence type="ECO:0000256" key="1">
    <source>
        <dbReference type="SAM" id="MobiDB-lite"/>
    </source>
</evidence>
<accession>A0A225V465</accession>
<keyword evidence="3" id="KW-1185">Reference proteome</keyword>
<feature type="region of interest" description="Disordered" evidence="1">
    <location>
        <begin position="1"/>
        <end position="42"/>
    </location>
</feature>
<reference evidence="3" key="1">
    <citation type="submission" date="2017-03" db="EMBL/GenBank/DDBJ databases">
        <title>Phytopthora megakarya and P. palmivora, two closely related causual agents of cacao black pod achieved similar genome size and gene model numbers by different mechanisms.</title>
        <authorList>
            <person name="Ali S."/>
            <person name="Shao J."/>
            <person name="Larry D.J."/>
            <person name="Kronmiller B."/>
            <person name="Shen D."/>
            <person name="Strem M.D."/>
            <person name="Melnick R.L."/>
            <person name="Guiltinan M.J."/>
            <person name="Tyler B.M."/>
            <person name="Meinhardt L.W."/>
            <person name="Bailey B.A."/>
        </authorList>
    </citation>
    <scope>NUCLEOTIDE SEQUENCE [LARGE SCALE GENOMIC DNA]</scope>
    <source>
        <strain evidence="3">zdho120</strain>
    </source>
</reference>
<gene>
    <name evidence="2" type="ORF">PHMEG_00029230</name>
</gene>
<dbReference type="Proteomes" id="UP000198211">
    <property type="component" value="Unassembled WGS sequence"/>
</dbReference>
<feature type="compositionally biased region" description="Basic residues" evidence="1">
    <location>
        <begin position="124"/>
        <end position="141"/>
    </location>
</feature>
<evidence type="ECO:0000313" key="3">
    <source>
        <dbReference type="Proteomes" id="UP000198211"/>
    </source>
</evidence>
<name>A0A225V465_9STRA</name>
<feature type="compositionally biased region" description="Basic and acidic residues" evidence="1">
    <location>
        <begin position="1"/>
        <end position="18"/>
    </location>
</feature>
<comment type="caution">
    <text evidence="2">The sequence shown here is derived from an EMBL/GenBank/DDBJ whole genome shotgun (WGS) entry which is preliminary data.</text>
</comment>
<dbReference type="SUPFAM" id="SSF50630">
    <property type="entry name" value="Acid proteases"/>
    <property type="match status" value="1"/>
</dbReference>
<feature type="non-terminal residue" evidence="2">
    <location>
        <position position="496"/>
    </location>
</feature>
<feature type="compositionally biased region" description="Basic and acidic residues" evidence="1">
    <location>
        <begin position="26"/>
        <end position="38"/>
    </location>
</feature>
<dbReference type="EMBL" id="NBNE01008223">
    <property type="protein sequence ID" value="OWY99727.1"/>
    <property type="molecule type" value="Genomic_DNA"/>
</dbReference>
<organism evidence="2 3">
    <name type="scientific">Phytophthora megakarya</name>
    <dbReference type="NCBI Taxonomy" id="4795"/>
    <lineage>
        <taxon>Eukaryota</taxon>
        <taxon>Sar</taxon>
        <taxon>Stramenopiles</taxon>
        <taxon>Oomycota</taxon>
        <taxon>Peronosporomycetes</taxon>
        <taxon>Peronosporales</taxon>
        <taxon>Peronosporaceae</taxon>
        <taxon>Phytophthora</taxon>
    </lineage>
</organism>
<proteinExistence type="predicted"/>
<protein>
    <submittedName>
        <fullName evidence="2">Uncharacterized protein</fullName>
    </submittedName>
</protein>
<sequence length="496" mass="54847">MIDNAPVRDENAESEHPEATSGANRGGDDNDHGVDNGAERAAVAAVVDERLRRLGAVGTDEGTTRTGGADDDGAIGGDGEVPLVGRELVTEELRKRDAEAATAVRETAQRQWMNETATIEAERRRRRKAKRLERQSVRRQRRSDVPETAMTAPEEKAETPVTSAEALDDALPDAPVTAGDEQNASANRAQSAECDVATKWSVHVKDVLEVAEERRVEQAGELAKEKHATAKTTVVRVSRTRRRYEKRVVKARAKAKRALREWLEANECPEEAYYKFDEMWRRGTKDGVVLLSREVADTMDHERPRITEVSTKPIGRRGHSKRYEYSSGSVYQGPSARVLGDDRRRVRVGRLRAVQAPAVDSLPTARVKTGNGWKSIKLDTGAQYSVAGAGWQADGVHRDVLPPVDYVEGFTGAVARVLGVRRFRFQTQYDQEMEVDALVVEGAAGEFLLGEDWMLQNGVKIDFTACEMKWYDGDHKKILPFSCTQGGQKEIGGAAR</sequence>
<dbReference type="OrthoDB" id="117261at2759"/>
<dbReference type="AlphaFoldDB" id="A0A225V465"/>